<sequence length="183" mass="20737">MRGEYFLVPSRLLLLSFTPFKDYEGVIHSGEGVFLVEPLGVKVSVFVPYGKHAEELSKLEGKYVEVIIDPPYFEASGPVNAEAPSITPETPASRYLLVGLFNIIEPEWGLFECGNLRFPIRGLVETQNGKNFFVGHDLRIEVPGWDEWPGSSKPVKIAWIKLRKVRLYGYLPKKSKGVRIWRS</sequence>
<evidence type="ECO:0000313" key="2">
    <source>
        <dbReference type="Proteomes" id="UP000250179"/>
    </source>
</evidence>
<accession>A0A2Z2MFC6</accession>
<proteinExistence type="predicted"/>
<protein>
    <submittedName>
        <fullName evidence="1">Uncharacterized protein</fullName>
    </submittedName>
</protein>
<dbReference type="Proteomes" id="UP000250179">
    <property type="component" value="Chromosome"/>
</dbReference>
<reference evidence="1 2" key="1">
    <citation type="submission" date="2016-03" db="EMBL/GenBank/DDBJ databases">
        <title>Complete genome sequence of Thermococcus profundus strain DT5432.</title>
        <authorList>
            <person name="Oger P.M."/>
        </authorList>
    </citation>
    <scope>NUCLEOTIDE SEQUENCE [LARGE SCALE GENOMIC DNA]</scope>
    <source>
        <strain evidence="1 2">DT 5432</strain>
    </source>
</reference>
<dbReference type="OrthoDB" id="101861at2157"/>
<organism evidence="1 2">
    <name type="scientific">Thermococcus profundus</name>
    <dbReference type="NCBI Taxonomy" id="49899"/>
    <lineage>
        <taxon>Archaea</taxon>
        <taxon>Methanobacteriati</taxon>
        <taxon>Methanobacteriota</taxon>
        <taxon>Thermococci</taxon>
        <taxon>Thermococcales</taxon>
        <taxon>Thermococcaceae</taxon>
        <taxon>Thermococcus</taxon>
    </lineage>
</organism>
<dbReference type="RefSeq" id="WP_088858699.1">
    <property type="nucleotide sequence ID" value="NZ_CP014862.1"/>
</dbReference>
<dbReference type="KEGG" id="tprf:A3L09_09300"/>
<gene>
    <name evidence="1" type="ORF">A3L09_09300</name>
</gene>
<keyword evidence="2" id="KW-1185">Reference proteome</keyword>
<evidence type="ECO:0000313" key="1">
    <source>
        <dbReference type="EMBL" id="ASJ03442.1"/>
    </source>
</evidence>
<dbReference type="GeneID" id="33320611"/>
<dbReference type="EMBL" id="CP014862">
    <property type="protein sequence ID" value="ASJ03442.1"/>
    <property type="molecule type" value="Genomic_DNA"/>
</dbReference>
<dbReference type="AlphaFoldDB" id="A0A2Z2MFC6"/>
<name>A0A2Z2MFC6_THEPR</name>